<dbReference type="NCBIfam" id="NF047357">
    <property type="entry name" value="antiterm_GlcT"/>
    <property type="match status" value="1"/>
</dbReference>
<dbReference type="EMBL" id="AVBF01000054">
    <property type="protein sequence ID" value="KGP71634.1"/>
    <property type="molecule type" value="Genomic_DNA"/>
</dbReference>
<dbReference type="SMART" id="SM01061">
    <property type="entry name" value="CAT_RBD"/>
    <property type="match status" value="1"/>
</dbReference>
<protein>
    <submittedName>
        <fullName evidence="3">PtsGHI operon antiterminator</fullName>
    </submittedName>
</protein>
<dbReference type="GO" id="GO:0006355">
    <property type="term" value="P:regulation of DNA-templated transcription"/>
    <property type="evidence" value="ECO:0007669"/>
    <property type="project" value="InterPro"/>
</dbReference>
<dbReference type="PANTHER" id="PTHR30185:SF16">
    <property type="entry name" value="PROTEIN GLCT"/>
    <property type="match status" value="1"/>
</dbReference>
<dbReference type="RefSeq" id="WP_036822315.1">
    <property type="nucleotide sequence ID" value="NZ_AVBF01000054.1"/>
</dbReference>
<feature type="domain" description="PRD" evidence="2">
    <location>
        <begin position="69"/>
        <end position="174"/>
    </location>
</feature>
<dbReference type="PROSITE" id="PS51372">
    <property type="entry name" value="PRD_2"/>
    <property type="match status" value="2"/>
</dbReference>
<keyword evidence="1" id="KW-0677">Repeat</keyword>
<dbReference type="SUPFAM" id="SSF63520">
    <property type="entry name" value="PTS-regulatory domain, PRD"/>
    <property type="match status" value="2"/>
</dbReference>
<dbReference type="PANTHER" id="PTHR30185">
    <property type="entry name" value="CRYPTIC BETA-GLUCOSIDE BGL OPERON ANTITERMINATOR"/>
    <property type="match status" value="1"/>
</dbReference>
<dbReference type="Pfam" id="PF00874">
    <property type="entry name" value="PRD"/>
    <property type="match status" value="2"/>
</dbReference>
<dbReference type="InterPro" id="IPR036634">
    <property type="entry name" value="PRD_sf"/>
</dbReference>
<dbReference type="InterPro" id="IPR050661">
    <property type="entry name" value="BglG_antiterminators"/>
</dbReference>
<dbReference type="InterPro" id="IPR011608">
    <property type="entry name" value="PRD"/>
</dbReference>
<dbReference type="InterPro" id="IPR004341">
    <property type="entry name" value="CAT_RNA-bd_dom"/>
</dbReference>
<dbReference type="OrthoDB" id="9813552at2"/>
<dbReference type="Gene3D" id="1.20.890.100">
    <property type="match status" value="1"/>
</dbReference>
<dbReference type="Proteomes" id="UP000030147">
    <property type="component" value="Unassembled WGS sequence"/>
</dbReference>
<evidence type="ECO:0000313" key="3">
    <source>
        <dbReference type="EMBL" id="KGP71634.1"/>
    </source>
</evidence>
<reference evidence="3 4" key="1">
    <citation type="journal article" date="2015" name="Stand. Genomic Sci.">
        <title>High quality draft genome sequence of the moderately halophilic bacterium Pontibacillus yanchengensis Y32(T) and comparison among Pontibacillus genomes.</title>
        <authorList>
            <person name="Huang J."/>
            <person name="Qiao Z.X."/>
            <person name="Tang J.W."/>
            <person name="Wang G."/>
        </authorList>
    </citation>
    <scope>NUCLEOTIDE SEQUENCE [LARGE SCALE GENOMIC DNA]</scope>
    <source>
        <strain evidence="3 4">Y32</strain>
    </source>
</reference>
<evidence type="ECO:0000313" key="4">
    <source>
        <dbReference type="Proteomes" id="UP000030147"/>
    </source>
</evidence>
<dbReference type="GO" id="GO:0003723">
    <property type="term" value="F:RNA binding"/>
    <property type="evidence" value="ECO:0007669"/>
    <property type="project" value="InterPro"/>
</dbReference>
<gene>
    <name evidence="3" type="ORF">N782_17750</name>
</gene>
<dbReference type="Gene3D" id="2.30.24.10">
    <property type="entry name" value="CAT RNA-binding domain"/>
    <property type="match status" value="1"/>
</dbReference>
<dbReference type="Pfam" id="PF03123">
    <property type="entry name" value="CAT_RBD"/>
    <property type="match status" value="1"/>
</dbReference>
<dbReference type="InterPro" id="IPR036650">
    <property type="entry name" value="CAT_RNA-bd_dom_sf"/>
</dbReference>
<dbReference type="AlphaFoldDB" id="A0A0A2T7X1"/>
<dbReference type="SUPFAM" id="SSF50151">
    <property type="entry name" value="SacY-like RNA-binding domain"/>
    <property type="match status" value="1"/>
</dbReference>
<dbReference type="eggNOG" id="COG3711">
    <property type="taxonomic scope" value="Bacteria"/>
</dbReference>
<sequence length="278" mass="32213">MTTQVTVERVLNNNVVVAVHPNNDEVILIGKGIGFGKKQGDAVTTEMAEKTYRLEDASIQEKYKQLLPQIDEEFIAFINDIMHHIEERMGSKLNEHIHIALTDHIAFAIKRMQEGLEFTNPLLIEIKSLYPREHEVAKEIVGMINERLQFEMPEGEVGFIAIHIHSAITDKKVTEINKDSELIQYLTNLIEDQLSIDFDKQSVDYHRLVQHLRRAIERVHKGESVGERKKLDDLLKMEYPLCYNLAWKLIKVMQQRLKKPVDDAEAVYLTIHLQRLIS</sequence>
<accession>A0A0A2T7X1</accession>
<dbReference type="STRING" id="1385514.N782_17750"/>
<dbReference type="Gene3D" id="1.20.58.1950">
    <property type="match status" value="1"/>
</dbReference>
<organism evidence="3 4">
    <name type="scientific">Pontibacillus yanchengensis Y32</name>
    <dbReference type="NCBI Taxonomy" id="1385514"/>
    <lineage>
        <taxon>Bacteria</taxon>
        <taxon>Bacillati</taxon>
        <taxon>Bacillota</taxon>
        <taxon>Bacilli</taxon>
        <taxon>Bacillales</taxon>
        <taxon>Bacillaceae</taxon>
        <taxon>Pontibacillus</taxon>
    </lineage>
</organism>
<proteinExistence type="predicted"/>
<comment type="caution">
    <text evidence="3">The sequence shown here is derived from an EMBL/GenBank/DDBJ whole genome shotgun (WGS) entry which is preliminary data.</text>
</comment>
<dbReference type="Gene3D" id="1.10.1790.10">
    <property type="entry name" value="PRD domain"/>
    <property type="match status" value="1"/>
</dbReference>
<evidence type="ECO:0000259" key="2">
    <source>
        <dbReference type="PROSITE" id="PS51372"/>
    </source>
</evidence>
<name>A0A0A2T7X1_9BACI</name>
<evidence type="ECO:0000256" key="1">
    <source>
        <dbReference type="ARBA" id="ARBA00022737"/>
    </source>
</evidence>
<feature type="domain" description="PRD" evidence="2">
    <location>
        <begin position="175"/>
        <end position="278"/>
    </location>
</feature>
<keyword evidence="4" id="KW-1185">Reference proteome</keyword>